<name>A0A8H7NE81_BIOOC</name>
<proteinExistence type="predicted"/>
<dbReference type="EMBL" id="JADCTT010000004">
    <property type="protein sequence ID" value="KAF9754033.1"/>
    <property type="molecule type" value="Genomic_DNA"/>
</dbReference>
<comment type="caution">
    <text evidence="1">The sequence shown here is derived from an EMBL/GenBank/DDBJ whole genome shotgun (WGS) entry which is preliminary data.</text>
</comment>
<dbReference type="Proteomes" id="UP000616885">
    <property type="component" value="Unassembled WGS sequence"/>
</dbReference>
<evidence type="ECO:0000313" key="1">
    <source>
        <dbReference type="EMBL" id="KAF9754033.1"/>
    </source>
</evidence>
<evidence type="ECO:0000313" key="2">
    <source>
        <dbReference type="Proteomes" id="UP000616885"/>
    </source>
</evidence>
<protein>
    <submittedName>
        <fullName evidence="1">Uncharacterized protein</fullName>
    </submittedName>
</protein>
<sequence length="106" mass="11646">MPPVTCQQYLHQMLPFTAQQEVEPISLGLGSLAQLGKPSQISEDPASPYTLSRICFSHICPPDDGEFTELRSDARRTACICHEYIHTYILHDSGLGAAQICLGQSN</sequence>
<accession>A0A8H7NE81</accession>
<dbReference type="AlphaFoldDB" id="A0A8H7NE81"/>
<reference evidence="1" key="1">
    <citation type="submission" date="2020-10" db="EMBL/GenBank/DDBJ databases">
        <title>High-Quality Genome Resource of Clonostachys rosea strain S41 by Oxford Nanopore Long-Read Sequencing.</title>
        <authorList>
            <person name="Wang H."/>
        </authorList>
    </citation>
    <scope>NUCLEOTIDE SEQUENCE</scope>
    <source>
        <strain evidence="1">S41</strain>
    </source>
</reference>
<gene>
    <name evidence="1" type="ORF">IM811_012791</name>
</gene>
<organism evidence="1 2">
    <name type="scientific">Bionectria ochroleuca</name>
    <name type="common">Gliocladium roseum</name>
    <dbReference type="NCBI Taxonomy" id="29856"/>
    <lineage>
        <taxon>Eukaryota</taxon>
        <taxon>Fungi</taxon>
        <taxon>Dikarya</taxon>
        <taxon>Ascomycota</taxon>
        <taxon>Pezizomycotina</taxon>
        <taxon>Sordariomycetes</taxon>
        <taxon>Hypocreomycetidae</taxon>
        <taxon>Hypocreales</taxon>
        <taxon>Bionectriaceae</taxon>
        <taxon>Clonostachys</taxon>
    </lineage>
</organism>